<sequence length="322" mass="34225">MSDLLSWATAHVPDQTGRVAVVTGANSGIGLETARALAHRGARVVLACRDLTKAARARADIDGTVPGASTEILRLDLADLDCVRRFSEAYAAKHDRLDLLINNAGVMAIPKRRTADGFEMQFGTNVLGHFALTTCLLPLVRETPGSRVVWLSSLAHRGGRIDFDDLMHEADYGPWAVYQQSKLADLALALELQRRLDAAGSGTLSVAAHPGWTATNLQFKGPEMMGSKVGEVLARGFNAAFAMDTWKGALPTLVAATASGVRPGDYVGPGGLGEVWGLPDRATISDEARDPTTGRRLWEACERLTGVSADVPCIAVDEAVAI</sequence>
<dbReference type="OrthoDB" id="597510at2"/>
<evidence type="ECO:0000313" key="3">
    <source>
        <dbReference type="Proteomes" id="UP000216339"/>
    </source>
</evidence>
<dbReference type="AlphaFoldDB" id="A0A271J389"/>
<organism evidence="2 3">
    <name type="scientific">Rubrivirga marina</name>
    <dbReference type="NCBI Taxonomy" id="1196024"/>
    <lineage>
        <taxon>Bacteria</taxon>
        <taxon>Pseudomonadati</taxon>
        <taxon>Rhodothermota</taxon>
        <taxon>Rhodothermia</taxon>
        <taxon>Rhodothermales</taxon>
        <taxon>Rubricoccaceae</taxon>
        <taxon>Rubrivirga</taxon>
    </lineage>
</organism>
<comment type="caution">
    <text evidence="2">The sequence shown here is derived from an EMBL/GenBank/DDBJ whole genome shotgun (WGS) entry which is preliminary data.</text>
</comment>
<dbReference type="RefSeq" id="WP_095511404.1">
    <property type="nucleotide sequence ID" value="NZ_MQWD01000001.1"/>
</dbReference>
<protein>
    <recommendedName>
        <fullName evidence="4">Short-chain dehydrogenase</fullName>
    </recommendedName>
</protein>
<dbReference type="Proteomes" id="UP000216339">
    <property type="component" value="Unassembled WGS sequence"/>
</dbReference>
<dbReference type="PRINTS" id="PR00081">
    <property type="entry name" value="GDHRDH"/>
</dbReference>
<dbReference type="Pfam" id="PF00106">
    <property type="entry name" value="adh_short"/>
    <property type="match status" value="1"/>
</dbReference>
<keyword evidence="1" id="KW-0560">Oxidoreductase</keyword>
<evidence type="ECO:0000313" key="2">
    <source>
        <dbReference type="EMBL" id="PAP77738.1"/>
    </source>
</evidence>
<dbReference type="NCBIfam" id="NF004846">
    <property type="entry name" value="PRK06197.1"/>
    <property type="match status" value="1"/>
</dbReference>
<dbReference type="PANTHER" id="PTHR43157">
    <property type="entry name" value="PHOSPHATIDYLINOSITOL-GLYCAN BIOSYNTHESIS CLASS F PROTEIN-RELATED"/>
    <property type="match status" value="1"/>
</dbReference>
<dbReference type="InterPro" id="IPR002347">
    <property type="entry name" value="SDR_fam"/>
</dbReference>
<evidence type="ECO:0000256" key="1">
    <source>
        <dbReference type="ARBA" id="ARBA00023002"/>
    </source>
</evidence>
<name>A0A271J389_9BACT</name>
<reference evidence="2 3" key="1">
    <citation type="submission" date="2016-11" db="EMBL/GenBank/DDBJ databases">
        <title>Study of marine rhodopsin-containing bacteria.</title>
        <authorList>
            <person name="Yoshizawa S."/>
            <person name="Kumagai Y."/>
            <person name="Kogure K."/>
        </authorList>
    </citation>
    <scope>NUCLEOTIDE SEQUENCE [LARGE SCALE GENOMIC DNA]</scope>
    <source>
        <strain evidence="2 3">SAORIC-28</strain>
    </source>
</reference>
<keyword evidence="3" id="KW-1185">Reference proteome</keyword>
<dbReference type="EMBL" id="MQWD01000001">
    <property type="protein sequence ID" value="PAP77738.1"/>
    <property type="molecule type" value="Genomic_DNA"/>
</dbReference>
<dbReference type="PANTHER" id="PTHR43157:SF54">
    <property type="entry name" value="RETINOL DEHYDROGENASE 12-LIKE ISOFORM X1-RELATED"/>
    <property type="match status" value="1"/>
</dbReference>
<dbReference type="CDD" id="cd05327">
    <property type="entry name" value="retinol-DH_like_SDR_c_like"/>
    <property type="match status" value="1"/>
</dbReference>
<proteinExistence type="predicted"/>
<dbReference type="SUPFAM" id="SSF51735">
    <property type="entry name" value="NAD(P)-binding Rossmann-fold domains"/>
    <property type="match status" value="1"/>
</dbReference>
<dbReference type="GO" id="GO:0016491">
    <property type="term" value="F:oxidoreductase activity"/>
    <property type="evidence" value="ECO:0007669"/>
    <property type="project" value="UniProtKB-KW"/>
</dbReference>
<gene>
    <name evidence="2" type="ORF">BSZ37_15440</name>
</gene>
<dbReference type="Gene3D" id="3.40.50.720">
    <property type="entry name" value="NAD(P)-binding Rossmann-like Domain"/>
    <property type="match status" value="1"/>
</dbReference>
<dbReference type="InterPro" id="IPR036291">
    <property type="entry name" value="NAD(P)-bd_dom_sf"/>
</dbReference>
<evidence type="ECO:0008006" key="4">
    <source>
        <dbReference type="Google" id="ProtNLM"/>
    </source>
</evidence>
<accession>A0A271J389</accession>